<dbReference type="EMBL" id="CM023488">
    <property type="protein sequence ID" value="KAH6923897.1"/>
    <property type="molecule type" value="Genomic_DNA"/>
</dbReference>
<dbReference type="Proteomes" id="UP000821845">
    <property type="component" value="Chromosome 8"/>
</dbReference>
<protein>
    <submittedName>
        <fullName evidence="1">Uncharacterized protein</fullName>
    </submittedName>
</protein>
<sequence length="410" mass="46701">MDFPQLMPSGAAMTQQGWVQPFKAGGGPILPATATWASRPPLPETTRARQEQQQKQQSAAPVPQVSGGSSQQQKRESEELKKMKEENAQLRELVSEMRKEMAELRAAISEPRREGDQTSMAGRKRRAIGETREPDGFEAFQQQISQTLAKISESIIRIGKDIDDLKKQRREQHRRVCNLEEKQGSLQRTSSQPNVPMANEKPDGQVNRKDLLYKGSYDDWREKLLSDVAAATKEIETDANIEVMDSRLAHLMEAKRSIKQRWEKNKLNRALRKRIARLNTQIAQYAGELERKQWIEVCDKVDGQMRVGGKWNLLKHFLKAGNTRSAQRSAIERLVHREFEGRHKDQLIDELAERYLPIHAGRVEAEDSVYEGEEVQEIDSDITSWEVRLDPGGGGGYTPQNERRRGNTSG</sequence>
<reference evidence="1" key="1">
    <citation type="submission" date="2020-05" db="EMBL/GenBank/DDBJ databases">
        <title>Large-scale comparative analyses of tick genomes elucidate their genetic diversity and vector capacities.</title>
        <authorList>
            <person name="Jia N."/>
            <person name="Wang J."/>
            <person name="Shi W."/>
            <person name="Du L."/>
            <person name="Sun Y."/>
            <person name="Zhan W."/>
            <person name="Jiang J."/>
            <person name="Wang Q."/>
            <person name="Zhang B."/>
            <person name="Ji P."/>
            <person name="Sakyi L.B."/>
            <person name="Cui X."/>
            <person name="Yuan T."/>
            <person name="Jiang B."/>
            <person name="Yang W."/>
            <person name="Lam T.T.-Y."/>
            <person name="Chang Q."/>
            <person name="Ding S."/>
            <person name="Wang X."/>
            <person name="Zhu J."/>
            <person name="Ruan X."/>
            <person name="Zhao L."/>
            <person name="Wei J."/>
            <person name="Que T."/>
            <person name="Du C."/>
            <person name="Cheng J."/>
            <person name="Dai P."/>
            <person name="Han X."/>
            <person name="Huang E."/>
            <person name="Gao Y."/>
            <person name="Liu J."/>
            <person name="Shao H."/>
            <person name="Ye R."/>
            <person name="Li L."/>
            <person name="Wei W."/>
            <person name="Wang X."/>
            <person name="Wang C."/>
            <person name="Yang T."/>
            <person name="Huo Q."/>
            <person name="Li W."/>
            <person name="Guo W."/>
            <person name="Chen H."/>
            <person name="Zhou L."/>
            <person name="Ni X."/>
            <person name="Tian J."/>
            <person name="Zhou Y."/>
            <person name="Sheng Y."/>
            <person name="Liu T."/>
            <person name="Pan Y."/>
            <person name="Xia L."/>
            <person name="Li J."/>
            <person name="Zhao F."/>
            <person name="Cao W."/>
        </authorList>
    </citation>
    <scope>NUCLEOTIDE SEQUENCE</scope>
    <source>
        <strain evidence="1">Hyas-2018</strain>
    </source>
</reference>
<accession>A0ACB7RLS9</accession>
<gene>
    <name evidence="1" type="ORF">HPB50_008814</name>
</gene>
<organism evidence="1 2">
    <name type="scientific">Hyalomma asiaticum</name>
    <name type="common">Tick</name>
    <dbReference type="NCBI Taxonomy" id="266040"/>
    <lineage>
        <taxon>Eukaryota</taxon>
        <taxon>Metazoa</taxon>
        <taxon>Ecdysozoa</taxon>
        <taxon>Arthropoda</taxon>
        <taxon>Chelicerata</taxon>
        <taxon>Arachnida</taxon>
        <taxon>Acari</taxon>
        <taxon>Parasitiformes</taxon>
        <taxon>Ixodida</taxon>
        <taxon>Ixodoidea</taxon>
        <taxon>Ixodidae</taxon>
        <taxon>Hyalomminae</taxon>
        <taxon>Hyalomma</taxon>
    </lineage>
</organism>
<keyword evidence="2" id="KW-1185">Reference proteome</keyword>
<name>A0ACB7RLS9_HYAAI</name>
<comment type="caution">
    <text evidence="1">The sequence shown here is derived from an EMBL/GenBank/DDBJ whole genome shotgun (WGS) entry which is preliminary data.</text>
</comment>
<proteinExistence type="predicted"/>
<evidence type="ECO:0000313" key="2">
    <source>
        <dbReference type="Proteomes" id="UP000821845"/>
    </source>
</evidence>
<evidence type="ECO:0000313" key="1">
    <source>
        <dbReference type="EMBL" id="KAH6923897.1"/>
    </source>
</evidence>